<gene>
    <name evidence="1" type="ORF">A3L11_08490</name>
</gene>
<keyword evidence="2" id="KW-1185">Reference proteome</keyword>
<dbReference type="Proteomes" id="UP000250125">
    <property type="component" value="Chromosome"/>
</dbReference>
<dbReference type="KEGG" id="tsl:A3L11_08490"/>
<dbReference type="NCBIfam" id="TIGR01888">
    <property type="entry name" value="cas_cmr3"/>
    <property type="match status" value="1"/>
</dbReference>
<evidence type="ECO:0000313" key="1">
    <source>
        <dbReference type="EMBL" id="ASJ09263.1"/>
    </source>
</evidence>
<dbReference type="InterPro" id="IPR019117">
    <property type="entry name" value="CRISPR-assoc_protein_Cmr3"/>
</dbReference>
<proteinExistence type="predicted"/>
<dbReference type="AlphaFoldDB" id="A0A2Z2MYN9"/>
<reference evidence="1 2" key="1">
    <citation type="submission" date="2016-04" db="EMBL/GenBank/DDBJ databases">
        <title>Complete genome sequence of Thermococcus siculi type strain RG-20.</title>
        <authorList>
            <person name="Oger P.M."/>
        </authorList>
    </citation>
    <scope>NUCLEOTIDE SEQUENCE [LARGE SCALE GENOMIC DNA]</scope>
    <source>
        <strain evidence="1 2">RG-20</strain>
    </source>
</reference>
<dbReference type="OrthoDB" id="102159at2157"/>
<organism evidence="1 2">
    <name type="scientific">Thermococcus siculi</name>
    <dbReference type="NCBI Taxonomy" id="72803"/>
    <lineage>
        <taxon>Archaea</taxon>
        <taxon>Methanobacteriati</taxon>
        <taxon>Methanobacteriota</taxon>
        <taxon>Thermococci</taxon>
        <taxon>Thermococcales</taxon>
        <taxon>Thermococcaceae</taxon>
        <taxon>Thermococcus</taxon>
    </lineage>
</organism>
<dbReference type="RefSeq" id="WP_088856496.1">
    <property type="nucleotide sequence ID" value="NZ_CP015103.1"/>
</dbReference>
<accession>A0A2Z2MYN9</accession>
<dbReference type="Gene3D" id="2.60.40.4350">
    <property type="match status" value="1"/>
</dbReference>
<dbReference type="EMBL" id="CP015103">
    <property type="protein sequence ID" value="ASJ09263.1"/>
    <property type="molecule type" value="Genomic_DNA"/>
</dbReference>
<dbReference type="Gene3D" id="3.30.70.2940">
    <property type="match status" value="2"/>
</dbReference>
<evidence type="ECO:0008006" key="3">
    <source>
        <dbReference type="Google" id="ProtNLM"/>
    </source>
</evidence>
<name>A0A2Z2MYN9_9EURY</name>
<sequence>MIRITPYDVLFFRESRDFSAGENHVAESIEPMPHTIAGALMGILFEKGRTDLINLEIKIKNPQEWAPGFSVLGAFFDLDSKTLFRIPMDVVEFNDEPALLEPHETSMGKDFLVAVRGDERTLHFGPTRGFLDANTLREYLEGTLTPGDLQRNTGGHRNIVKPEEIYERETRTGIGLEASKTTREGLLYRITTLRLKKGAGIDLYIEKNEEELRKAMGDSGVLKLGGESRFAGFEFLERDFPIEIKERVNIKGGKRFRLYLATPVVVKGNSVTEFFEEEVKGARVLRIFTDRPLPVTGWDMVKRMPKPIRWALPAGTVVWMEAKGNVNIPSKLGEMKELGYGLVLVGKLH</sequence>
<protein>
    <recommendedName>
        <fullName evidence="3">Type III-B CRISPR module-associated protein Cmr3</fullName>
    </recommendedName>
</protein>
<dbReference type="GeneID" id="33318268"/>
<dbReference type="Pfam" id="PF09700">
    <property type="entry name" value="Cas_Cmr3"/>
    <property type="match status" value="1"/>
</dbReference>
<evidence type="ECO:0000313" key="2">
    <source>
        <dbReference type="Proteomes" id="UP000250125"/>
    </source>
</evidence>
<dbReference type="InterPro" id="IPR010165">
    <property type="entry name" value="CRISPR-Cmr3_IIIB"/>
</dbReference>